<keyword evidence="1" id="KW-1133">Transmembrane helix</keyword>
<evidence type="ECO:0000313" key="2">
    <source>
        <dbReference type="EMBL" id="CAH7684950.1"/>
    </source>
</evidence>
<comment type="caution">
    <text evidence="2">The sequence shown here is derived from an EMBL/GenBank/DDBJ whole genome shotgun (WGS) entry which is preliminary data.</text>
</comment>
<feature type="transmembrane region" description="Helical" evidence="1">
    <location>
        <begin position="50"/>
        <end position="74"/>
    </location>
</feature>
<evidence type="ECO:0000313" key="3">
    <source>
        <dbReference type="Proteomes" id="UP001153365"/>
    </source>
</evidence>
<reference evidence="2" key="1">
    <citation type="submission" date="2022-06" db="EMBL/GenBank/DDBJ databases">
        <authorList>
            <consortium name="SYNGENTA / RWTH Aachen University"/>
        </authorList>
    </citation>
    <scope>NUCLEOTIDE SEQUENCE</scope>
</reference>
<gene>
    <name evidence="2" type="ORF">PPACK8108_LOCUS19401</name>
</gene>
<keyword evidence="1" id="KW-0472">Membrane</keyword>
<dbReference type="Proteomes" id="UP001153365">
    <property type="component" value="Unassembled WGS sequence"/>
</dbReference>
<proteinExistence type="predicted"/>
<protein>
    <submittedName>
        <fullName evidence="2">Expressed protein</fullName>
    </submittedName>
</protein>
<keyword evidence="3" id="KW-1185">Reference proteome</keyword>
<sequence length="526" mass="60773">MFKRILYDYRIIKPLSSDSSNKGLHSNQRKGLSRWKVGNFLATRLRLPSVLIVIFSIAFSGFVLVFLISTYSGIKINSSKYFKLGFGTEPDYYEQNSKFPSLSSLTLIDRNGDCKKTMLYEFSNSYGLFSELLIYARFAAFGRSLGYTILIDDSHWIHGKLSDYFEIKYPDCSLNLNSSTIEREWFCDAAIKDINHVKIGRNCVWKLDSKIISVLEPDLLKLQAVWNFLNKRDDLTLLPVGQNLNFRLRSVFDSQASELLRIWKPNSQIKSLVLELENNLEASNVLNKLGSRGSKKRQKTVGLHFRLGDKVEEICENAFKNFVETPPAFGNPTRYIKMVLELAKDHHWFKSEQNSFFSKKSEIPINLVTISDDTDRALNLLTEYKKSFIKRPMINIIGLTKYRNSSTDHLPENGHNQTDFNLKPLSEKIKYNRELLSEVEYLVKKTDGIVCSMASNVCNALMLLSGSNKLIYDEKYKIKPLVRSVDHRWFPTSYPLYTEYNKNLKPAELFELGLKFSEDHRNHVDL</sequence>
<evidence type="ECO:0000256" key="1">
    <source>
        <dbReference type="SAM" id="Phobius"/>
    </source>
</evidence>
<keyword evidence="1" id="KW-0812">Transmembrane</keyword>
<accession>A0AAV0BED5</accession>
<dbReference type="EMBL" id="CALTRL010005696">
    <property type="protein sequence ID" value="CAH7684950.1"/>
    <property type="molecule type" value="Genomic_DNA"/>
</dbReference>
<organism evidence="2 3">
    <name type="scientific">Phakopsora pachyrhizi</name>
    <name type="common">Asian soybean rust disease fungus</name>
    <dbReference type="NCBI Taxonomy" id="170000"/>
    <lineage>
        <taxon>Eukaryota</taxon>
        <taxon>Fungi</taxon>
        <taxon>Dikarya</taxon>
        <taxon>Basidiomycota</taxon>
        <taxon>Pucciniomycotina</taxon>
        <taxon>Pucciniomycetes</taxon>
        <taxon>Pucciniales</taxon>
        <taxon>Phakopsoraceae</taxon>
        <taxon>Phakopsora</taxon>
    </lineage>
</organism>
<dbReference type="AlphaFoldDB" id="A0AAV0BED5"/>
<name>A0AAV0BED5_PHAPC</name>